<keyword evidence="1" id="KW-0732">Signal</keyword>
<dbReference type="STRING" id="1408163.A0A0F4YI59"/>
<dbReference type="InterPro" id="IPR052820">
    <property type="entry name" value="PhiA_domain"/>
</dbReference>
<feature type="chain" id="PRO_5002481549" evidence="1">
    <location>
        <begin position="22"/>
        <end position="202"/>
    </location>
</feature>
<protein>
    <submittedName>
        <fullName evidence="2">IgE-binding protein</fullName>
    </submittedName>
</protein>
<gene>
    <name evidence="2" type="ORF">T310_8258</name>
</gene>
<reference evidence="2 3" key="1">
    <citation type="submission" date="2015-04" db="EMBL/GenBank/DDBJ databases">
        <authorList>
            <person name="Heijne W.H."/>
            <person name="Fedorova N.D."/>
            <person name="Nierman W.C."/>
            <person name="Vollebregt A.W."/>
            <person name="Zhao Z."/>
            <person name="Wu L."/>
            <person name="Kumar M."/>
            <person name="Stam H."/>
            <person name="van den Berg M.A."/>
            <person name="Pel H.J."/>
        </authorList>
    </citation>
    <scope>NUCLEOTIDE SEQUENCE [LARGE SCALE GENOMIC DNA]</scope>
    <source>
        <strain evidence="2 3">CBS 393.64</strain>
    </source>
</reference>
<sequence length="202" mass="21646">MKIAVFLATLFTTLLPLLASAMPVMKKPHARDEGNGAFTVMALRSGSPIHYLPVQAGGQRFFLGGKPSTYCPTFVAKCPPGNETVFIEGVYLDTEVPGGQQVYVNPQGALAFTQAHSTFTPPGSSFGPFSYTPGQPYGQYSYTGQGANGFMACPDKAENPSSWQVFAAIKNATVPTGNVNDCLDFVAVTVPYNWSIPAWQYV</sequence>
<dbReference type="OrthoDB" id="5430620at2759"/>
<proteinExistence type="predicted"/>
<accession>A0A0F4YI59</accession>
<dbReference type="Proteomes" id="UP000053958">
    <property type="component" value="Unassembled WGS sequence"/>
</dbReference>
<dbReference type="RefSeq" id="XP_013324412.1">
    <property type="nucleotide sequence ID" value="XM_013468958.1"/>
</dbReference>
<dbReference type="PANTHER" id="PTHR42047:SF1">
    <property type="entry name" value="PROTEIN, PUTATIVE (AFU_ORTHOLOGUE AFUA_6G03560)-RELATED"/>
    <property type="match status" value="1"/>
</dbReference>
<evidence type="ECO:0000313" key="3">
    <source>
        <dbReference type="Proteomes" id="UP000053958"/>
    </source>
</evidence>
<dbReference type="GeneID" id="25320518"/>
<dbReference type="AlphaFoldDB" id="A0A0F4YI59"/>
<dbReference type="EMBL" id="LASV01000551">
    <property type="protein sequence ID" value="KKA17800.1"/>
    <property type="molecule type" value="Genomic_DNA"/>
</dbReference>
<evidence type="ECO:0000256" key="1">
    <source>
        <dbReference type="SAM" id="SignalP"/>
    </source>
</evidence>
<name>A0A0F4YI59_RASE3</name>
<keyword evidence="3" id="KW-1185">Reference proteome</keyword>
<dbReference type="PANTHER" id="PTHR42047">
    <property type="entry name" value="PROTEIN, PUTATIVE (AFU_ORTHOLOGUE AFUA_6G03560)-RELATED"/>
    <property type="match status" value="1"/>
</dbReference>
<organism evidence="2 3">
    <name type="scientific">Rasamsonia emersonii (strain ATCC 16479 / CBS 393.64 / IMI 116815)</name>
    <dbReference type="NCBI Taxonomy" id="1408163"/>
    <lineage>
        <taxon>Eukaryota</taxon>
        <taxon>Fungi</taxon>
        <taxon>Dikarya</taxon>
        <taxon>Ascomycota</taxon>
        <taxon>Pezizomycotina</taxon>
        <taxon>Eurotiomycetes</taxon>
        <taxon>Eurotiomycetidae</taxon>
        <taxon>Eurotiales</taxon>
        <taxon>Trichocomaceae</taxon>
        <taxon>Rasamsonia</taxon>
    </lineage>
</organism>
<evidence type="ECO:0000313" key="2">
    <source>
        <dbReference type="EMBL" id="KKA17800.1"/>
    </source>
</evidence>
<feature type="signal peptide" evidence="1">
    <location>
        <begin position="1"/>
        <end position="21"/>
    </location>
</feature>
<comment type="caution">
    <text evidence="2">The sequence shown here is derived from an EMBL/GenBank/DDBJ whole genome shotgun (WGS) entry which is preliminary data.</text>
</comment>